<sequence length="1009" mass="116261">MIAKSERLTVLSEAEQVALYGLPDFDDDQRLEYLALSETELELAASRPGLHAQVYCILQIGYFKAKHSFFRFDWNEVEDDCAFVLSRYFIGDVFERKPITNHEYYTQRGRIAELFGYRLWTSDFLPQLAHQVESIVRRDVSPGFIAAELLIWLNEHKIIRPGYTTLQELISETLSAERRRLGGLLAEILDDEAKATLTQLLVRDDTLSQLAALKQDAKNFGWRQMTREREKRTMLASLHRIAKALLPKLGVSQQNLLYYASLANFYTVHDLRHLKPEQTYLYLLCYAWQRYRQFTDNLVDAMAFHMKQLEDESSAVAKQSFVAVQVQRRQETQQVGRLLLLYVDDTVADATPFGNVRQRAYKIMPKDTLQDTGQRMSVKPASKLALHWQAVDGMAERIRRHLRPLYVALDFSSVTPDSPWLAALIWTQGVFAKQQRLSQRPLDEFPPTTLPKRLRQYLLIFDADGKPTSLHADRYEFWLYRQIRKRLKSGEIYIDDSLQHRHFSDELVSMEDKADMLAQMDIPFLRKPINTQLDALAAELREQWVAFNRELKQGKLTHLEYDKNTQKLSWRKPKADKHKASERTFYEKLPFCDVADVFRFVNSQTPFLSALKPLQPRYAKKVADSDSLMAVIIAQAMNHGNLVMARTSDIPYHVLETSYQQYLRQASLQAANDRISNAIAELPIFPYYSFDLETLYAAVDGQKLGVERPTVKARHSRKYFGRGKGIVAYTLLCNHIPLNGYLIGAHEYEAHHVFDIWYRNTSDIVPTAITGDMHSVNKANFAILHWFGLRFEPRFTDLNDQLQELYCADDPALYDDFLIKPVGQIDSEAIAKEKPNFDQIVATLGLKEMTQGTLIRKLCTYTAPNPTRRAIFDFDKLIRSIYTLRYLRDPQLERNVHRSQNRIESYHQLRAAISKVGGKKELTGRTDIEIEISNQCARLIANAIIYYNSAILSKLLTKFEANGNAKALALITQMSPTAWRHILLNGHYTFQGDGKLIDLDTLVAGLELG</sequence>
<reference evidence="7 8" key="1">
    <citation type="submission" date="2022-07" db="EMBL/GenBank/DDBJ databases">
        <title>Methylomonas rivi sp. nov., Methylomonas rosea sp. nov., Methylomonas aureus sp. nov. and Methylomonas subterranea sp. nov., four novel methanotrophs isolated from a freshwater creek and the deep terrestrial subsurface.</title>
        <authorList>
            <person name="Abin C."/>
            <person name="Sankaranarayanan K."/>
            <person name="Garner C."/>
            <person name="Sindelar R."/>
            <person name="Kotary K."/>
            <person name="Garner R."/>
            <person name="Barclay S."/>
            <person name="Lawson P."/>
            <person name="Krumholz L."/>
        </authorList>
    </citation>
    <scope>NUCLEOTIDE SEQUENCE [LARGE SCALE GENOMIC DNA]</scope>
    <source>
        <strain evidence="7 8">SURF-1</strain>
    </source>
</reference>
<keyword evidence="8" id="KW-1185">Reference proteome</keyword>
<comment type="similarity">
    <text evidence="1">Belongs to the transposase 7 family.</text>
</comment>
<keyword evidence="2" id="KW-0815">Transposition</keyword>
<evidence type="ECO:0000256" key="4">
    <source>
        <dbReference type="ARBA" id="ARBA00023172"/>
    </source>
</evidence>
<keyword evidence="4" id="KW-0233">DNA recombination</keyword>
<proteinExistence type="inferred from homology"/>
<feature type="domain" description="DUF4158" evidence="6">
    <location>
        <begin position="11"/>
        <end position="172"/>
    </location>
</feature>
<evidence type="ECO:0000256" key="1">
    <source>
        <dbReference type="ARBA" id="ARBA00009402"/>
    </source>
</evidence>
<evidence type="ECO:0000259" key="5">
    <source>
        <dbReference type="Pfam" id="PF01526"/>
    </source>
</evidence>
<dbReference type="InterPro" id="IPR047653">
    <property type="entry name" value="Tn3-like_transpos"/>
</dbReference>
<comment type="caution">
    <text evidence="7">The sequence shown here is derived from an EMBL/GenBank/DDBJ whole genome shotgun (WGS) entry which is preliminary data.</text>
</comment>
<organism evidence="7 8">
    <name type="scientific">Methylomonas aurea</name>
    <dbReference type="NCBI Taxonomy" id="2952224"/>
    <lineage>
        <taxon>Bacteria</taxon>
        <taxon>Pseudomonadati</taxon>
        <taxon>Pseudomonadota</taxon>
        <taxon>Gammaproteobacteria</taxon>
        <taxon>Methylococcales</taxon>
        <taxon>Methylococcaceae</taxon>
        <taxon>Methylomonas</taxon>
    </lineage>
</organism>
<feature type="domain" description="Tn3 transposase DDE" evidence="5">
    <location>
        <begin position="596"/>
        <end position="988"/>
    </location>
</feature>
<protein>
    <submittedName>
        <fullName evidence="7">Tn3 family transposase</fullName>
    </submittedName>
</protein>
<dbReference type="NCBIfam" id="NF033527">
    <property type="entry name" value="transpos_Tn3"/>
    <property type="match status" value="1"/>
</dbReference>
<evidence type="ECO:0000313" key="8">
    <source>
        <dbReference type="Proteomes" id="UP001524569"/>
    </source>
</evidence>
<accession>A0ABT1UL54</accession>
<dbReference type="Proteomes" id="UP001524569">
    <property type="component" value="Unassembled WGS sequence"/>
</dbReference>
<evidence type="ECO:0000256" key="2">
    <source>
        <dbReference type="ARBA" id="ARBA00022578"/>
    </source>
</evidence>
<evidence type="ECO:0000313" key="7">
    <source>
        <dbReference type="EMBL" id="MCQ8182962.1"/>
    </source>
</evidence>
<dbReference type="InterPro" id="IPR002513">
    <property type="entry name" value="Tn3_Tnp_DDE_dom"/>
</dbReference>
<dbReference type="EMBL" id="JANIBM010000032">
    <property type="protein sequence ID" value="MCQ8182962.1"/>
    <property type="molecule type" value="Genomic_DNA"/>
</dbReference>
<gene>
    <name evidence="7" type="ORF">NP603_17695</name>
</gene>
<dbReference type="Pfam" id="PF13700">
    <property type="entry name" value="DUF4158"/>
    <property type="match status" value="1"/>
</dbReference>
<evidence type="ECO:0000256" key="3">
    <source>
        <dbReference type="ARBA" id="ARBA00023125"/>
    </source>
</evidence>
<keyword evidence="3" id="KW-0238">DNA-binding</keyword>
<evidence type="ECO:0000259" key="6">
    <source>
        <dbReference type="Pfam" id="PF13700"/>
    </source>
</evidence>
<name>A0ABT1UL54_9GAMM</name>
<dbReference type="InterPro" id="IPR025296">
    <property type="entry name" value="DUF4158"/>
</dbReference>
<dbReference type="Pfam" id="PF01526">
    <property type="entry name" value="DDE_Tnp_Tn3"/>
    <property type="match status" value="1"/>
</dbReference>
<dbReference type="RefSeq" id="WP_256612233.1">
    <property type="nucleotide sequence ID" value="NZ_JANIBM010000032.1"/>
</dbReference>